<name>D7FMN6_ECTSI</name>
<evidence type="ECO:0000313" key="2">
    <source>
        <dbReference type="Proteomes" id="UP000002630"/>
    </source>
</evidence>
<organism evidence="1 2">
    <name type="scientific">Ectocarpus siliculosus</name>
    <name type="common">Brown alga</name>
    <name type="synonym">Conferva siliculosa</name>
    <dbReference type="NCBI Taxonomy" id="2880"/>
    <lineage>
        <taxon>Eukaryota</taxon>
        <taxon>Sar</taxon>
        <taxon>Stramenopiles</taxon>
        <taxon>Ochrophyta</taxon>
        <taxon>PX clade</taxon>
        <taxon>Phaeophyceae</taxon>
        <taxon>Ectocarpales</taxon>
        <taxon>Ectocarpaceae</taxon>
        <taxon>Ectocarpus</taxon>
    </lineage>
</organism>
<proteinExistence type="predicted"/>
<dbReference type="EMBL" id="FN648214">
    <property type="protein sequence ID" value="CBJ25933.1"/>
    <property type="molecule type" value="Genomic_DNA"/>
</dbReference>
<reference evidence="1 2" key="1">
    <citation type="journal article" date="2010" name="Nature">
        <title>The Ectocarpus genome and the independent evolution of multicellularity in brown algae.</title>
        <authorList>
            <person name="Cock J.M."/>
            <person name="Sterck L."/>
            <person name="Rouze P."/>
            <person name="Scornet D."/>
            <person name="Allen A.E."/>
            <person name="Amoutzias G."/>
            <person name="Anthouard V."/>
            <person name="Artiguenave F."/>
            <person name="Aury J.M."/>
            <person name="Badger J.H."/>
            <person name="Beszteri B."/>
            <person name="Billiau K."/>
            <person name="Bonnet E."/>
            <person name="Bothwell J.H."/>
            <person name="Bowler C."/>
            <person name="Boyen C."/>
            <person name="Brownlee C."/>
            <person name="Carrano C.J."/>
            <person name="Charrier B."/>
            <person name="Cho G.Y."/>
            <person name="Coelho S.M."/>
            <person name="Collen J."/>
            <person name="Corre E."/>
            <person name="Da Silva C."/>
            <person name="Delage L."/>
            <person name="Delaroque N."/>
            <person name="Dittami S.M."/>
            <person name="Doulbeau S."/>
            <person name="Elias M."/>
            <person name="Farnham G."/>
            <person name="Gachon C.M."/>
            <person name="Gschloessl B."/>
            <person name="Heesch S."/>
            <person name="Jabbari K."/>
            <person name="Jubin C."/>
            <person name="Kawai H."/>
            <person name="Kimura K."/>
            <person name="Kloareg B."/>
            <person name="Kupper F.C."/>
            <person name="Lang D."/>
            <person name="Le Bail A."/>
            <person name="Leblanc C."/>
            <person name="Lerouge P."/>
            <person name="Lohr M."/>
            <person name="Lopez P.J."/>
            <person name="Martens C."/>
            <person name="Maumus F."/>
            <person name="Michel G."/>
            <person name="Miranda-Saavedra D."/>
            <person name="Morales J."/>
            <person name="Moreau H."/>
            <person name="Motomura T."/>
            <person name="Nagasato C."/>
            <person name="Napoli C.A."/>
            <person name="Nelson D.R."/>
            <person name="Nyvall-Collen P."/>
            <person name="Peters A.F."/>
            <person name="Pommier C."/>
            <person name="Potin P."/>
            <person name="Poulain J."/>
            <person name="Quesneville H."/>
            <person name="Read B."/>
            <person name="Rensing S.A."/>
            <person name="Ritter A."/>
            <person name="Rousvoal S."/>
            <person name="Samanta M."/>
            <person name="Samson G."/>
            <person name="Schroeder D.C."/>
            <person name="Segurens B."/>
            <person name="Strittmatter M."/>
            <person name="Tonon T."/>
            <person name="Tregear J.W."/>
            <person name="Valentin K."/>
            <person name="von Dassow P."/>
            <person name="Yamagishi T."/>
            <person name="Van de Peer Y."/>
            <person name="Wincker P."/>
        </authorList>
    </citation>
    <scope>NUCLEOTIDE SEQUENCE [LARGE SCALE GENOMIC DNA]</scope>
    <source>
        <strain evidence="2">Ec32 / CCAP1310/4</strain>
    </source>
</reference>
<sequence length="88" mass="9871">MATANADSSKSIIKEDVEPRAIKNKGTLEFALRPYRIPAEVLREKHEAVLGMITIFLGGRLKSGAESRPVLYPTHARHQKSIHPEHRC</sequence>
<keyword evidence="2" id="KW-1185">Reference proteome</keyword>
<dbReference type="AlphaFoldDB" id="D7FMN6"/>
<dbReference type="EMBL" id="FN649749">
    <property type="protein sequence ID" value="CBJ25933.1"/>
    <property type="molecule type" value="Genomic_DNA"/>
</dbReference>
<gene>
    <name evidence="1" type="ORF">Esi_0017_0154</name>
</gene>
<dbReference type="InParanoid" id="D7FMN6"/>
<dbReference type="Proteomes" id="UP000002630">
    <property type="component" value="Linkage Group LG24"/>
</dbReference>
<evidence type="ECO:0000313" key="1">
    <source>
        <dbReference type="EMBL" id="CBJ25933.1"/>
    </source>
</evidence>
<protein>
    <submittedName>
        <fullName evidence="1">Uncharacterized protein</fullName>
    </submittedName>
</protein>
<accession>D7FMN6</accession>